<evidence type="ECO:0000313" key="3">
    <source>
        <dbReference type="Proteomes" id="UP001165083"/>
    </source>
</evidence>
<protein>
    <submittedName>
        <fullName evidence="2">Unnamed protein product</fullName>
    </submittedName>
</protein>
<dbReference type="Gene3D" id="2.130.10.10">
    <property type="entry name" value="YVTN repeat-like/Quinoprotein amine dehydrogenase"/>
    <property type="match status" value="1"/>
</dbReference>
<comment type="caution">
    <text evidence="2">The sequence shown here is derived from an EMBL/GenBank/DDBJ whole genome shotgun (WGS) entry which is preliminary data.</text>
</comment>
<accession>A0A9W7CR60</accession>
<gene>
    <name evidence="2" type="ORF">Plil01_001501500</name>
</gene>
<proteinExistence type="predicted"/>
<name>A0A9W7CR60_9STRA</name>
<dbReference type="AlphaFoldDB" id="A0A9W7CR60"/>
<organism evidence="2 3">
    <name type="scientific">Phytophthora lilii</name>
    <dbReference type="NCBI Taxonomy" id="2077276"/>
    <lineage>
        <taxon>Eukaryota</taxon>
        <taxon>Sar</taxon>
        <taxon>Stramenopiles</taxon>
        <taxon>Oomycota</taxon>
        <taxon>Peronosporomycetes</taxon>
        <taxon>Peronosporales</taxon>
        <taxon>Peronosporaceae</taxon>
        <taxon>Phytophthora</taxon>
    </lineage>
</organism>
<dbReference type="OrthoDB" id="47802at2759"/>
<dbReference type="InterPro" id="IPR015943">
    <property type="entry name" value="WD40/YVTN_repeat-like_dom_sf"/>
</dbReference>
<reference evidence="2" key="1">
    <citation type="submission" date="2023-04" db="EMBL/GenBank/DDBJ databases">
        <title>Phytophthora lilii NBRC 32176.</title>
        <authorList>
            <person name="Ichikawa N."/>
            <person name="Sato H."/>
            <person name="Tonouchi N."/>
        </authorList>
    </citation>
    <scope>NUCLEOTIDE SEQUENCE</scope>
    <source>
        <strain evidence="2">NBRC 32176</strain>
    </source>
</reference>
<keyword evidence="3" id="KW-1185">Reference proteome</keyword>
<dbReference type="EMBL" id="BSXW01001271">
    <property type="protein sequence ID" value="GMF35321.1"/>
    <property type="molecule type" value="Genomic_DNA"/>
</dbReference>
<evidence type="ECO:0000313" key="2">
    <source>
        <dbReference type="EMBL" id="GMF35321.1"/>
    </source>
</evidence>
<feature type="region of interest" description="Disordered" evidence="1">
    <location>
        <begin position="102"/>
        <end position="121"/>
    </location>
</feature>
<sequence>MYSRRGRLSLQAVPTHIDFSDNSSYIQSNCGAYEYLFCDTASSSQVSRASSLRDVKWATCWEQEDKNDGITIVNREDLLPDEQIEEYEHDIDLSFYEDFYDGEGESGVDSEYLDDDSDFEM</sequence>
<dbReference type="Proteomes" id="UP001165083">
    <property type="component" value="Unassembled WGS sequence"/>
</dbReference>
<evidence type="ECO:0000256" key="1">
    <source>
        <dbReference type="SAM" id="MobiDB-lite"/>
    </source>
</evidence>